<protein>
    <submittedName>
        <fullName evidence="3">Uncharacterized protein</fullName>
    </submittedName>
</protein>
<keyword evidence="2" id="KW-0812">Transmembrane</keyword>
<feature type="compositionally biased region" description="Basic and acidic residues" evidence="1">
    <location>
        <begin position="200"/>
        <end position="210"/>
    </location>
</feature>
<feature type="region of interest" description="Disordered" evidence="1">
    <location>
        <begin position="293"/>
        <end position="359"/>
    </location>
</feature>
<evidence type="ECO:0000313" key="3">
    <source>
        <dbReference type="EMBL" id="RPB02585.1"/>
    </source>
</evidence>
<feature type="region of interest" description="Disordered" evidence="1">
    <location>
        <begin position="200"/>
        <end position="258"/>
    </location>
</feature>
<dbReference type="OrthoDB" id="5396453at2759"/>
<feature type="region of interest" description="Disordered" evidence="1">
    <location>
        <begin position="167"/>
        <end position="188"/>
    </location>
</feature>
<dbReference type="AlphaFoldDB" id="A0A3N4K9E9"/>
<gene>
    <name evidence="3" type="ORF">L873DRAFT_1673129</name>
</gene>
<name>A0A3N4K9E9_9PEZI</name>
<dbReference type="Proteomes" id="UP000276215">
    <property type="component" value="Unassembled WGS sequence"/>
</dbReference>
<keyword evidence="4" id="KW-1185">Reference proteome</keyword>
<feature type="compositionally biased region" description="Acidic residues" evidence="1">
    <location>
        <begin position="230"/>
        <end position="242"/>
    </location>
</feature>
<organism evidence="3 4">
    <name type="scientific">Choiromyces venosus 120613-1</name>
    <dbReference type="NCBI Taxonomy" id="1336337"/>
    <lineage>
        <taxon>Eukaryota</taxon>
        <taxon>Fungi</taxon>
        <taxon>Dikarya</taxon>
        <taxon>Ascomycota</taxon>
        <taxon>Pezizomycotina</taxon>
        <taxon>Pezizomycetes</taxon>
        <taxon>Pezizales</taxon>
        <taxon>Tuberaceae</taxon>
        <taxon>Choiromyces</taxon>
    </lineage>
</organism>
<accession>A0A3N4K9E9</accession>
<evidence type="ECO:0000313" key="4">
    <source>
        <dbReference type="Proteomes" id="UP000276215"/>
    </source>
</evidence>
<evidence type="ECO:0000256" key="1">
    <source>
        <dbReference type="SAM" id="MobiDB-lite"/>
    </source>
</evidence>
<feature type="transmembrane region" description="Helical" evidence="2">
    <location>
        <begin position="444"/>
        <end position="464"/>
    </location>
</feature>
<dbReference type="EMBL" id="ML120367">
    <property type="protein sequence ID" value="RPB02585.1"/>
    <property type="molecule type" value="Genomic_DNA"/>
</dbReference>
<proteinExistence type="predicted"/>
<keyword evidence="2" id="KW-1133">Transmembrane helix</keyword>
<keyword evidence="2" id="KW-0472">Membrane</keyword>
<evidence type="ECO:0000256" key="2">
    <source>
        <dbReference type="SAM" id="Phobius"/>
    </source>
</evidence>
<reference evidence="3 4" key="1">
    <citation type="journal article" date="2018" name="Nat. Ecol. Evol.">
        <title>Pezizomycetes genomes reveal the molecular basis of ectomycorrhizal truffle lifestyle.</title>
        <authorList>
            <person name="Murat C."/>
            <person name="Payen T."/>
            <person name="Noel B."/>
            <person name="Kuo A."/>
            <person name="Morin E."/>
            <person name="Chen J."/>
            <person name="Kohler A."/>
            <person name="Krizsan K."/>
            <person name="Balestrini R."/>
            <person name="Da Silva C."/>
            <person name="Montanini B."/>
            <person name="Hainaut M."/>
            <person name="Levati E."/>
            <person name="Barry K.W."/>
            <person name="Belfiori B."/>
            <person name="Cichocki N."/>
            <person name="Clum A."/>
            <person name="Dockter R.B."/>
            <person name="Fauchery L."/>
            <person name="Guy J."/>
            <person name="Iotti M."/>
            <person name="Le Tacon F."/>
            <person name="Lindquist E.A."/>
            <person name="Lipzen A."/>
            <person name="Malagnac F."/>
            <person name="Mello A."/>
            <person name="Molinier V."/>
            <person name="Miyauchi S."/>
            <person name="Poulain J."/>
            <person name="Riccioni C."/>
            <person name="Rubini A."/>
            <person name="Sitrit Y."/>
            <person name="Splivallo R."/>
            <person name="Traeger S."/>
            <person name="Wang M."/>
            <person name="Zifcakova L."/>
            <person name="Wipf D."/>
            <person name="Zambonelli A."/>
            <person name="Paolocci F."/>
            <person name="Nowrousian M."/>
            <person name="Ottonello S."/>
            <person name="Baldrian P."/>
            <person name="Spatafora J.W."/>
            <person name="Henrissat B."/>
            <person name="Nagy L.G."/>
            <person name="Aury J.M."/>
            <person name="Wincker P."/>
            <person name="Grigoriev I.V."/>
            <person name="Bonfante P."/>
            <person name="Martin F.M."/>
        </authorList>
    </citation>
    <scope>NUCLEOTIDE SEQUENCE [LARGE SCALE GENOMIC DNA]</scope>
    <source>
        <strain evidence="3 4">120613-1</strain>
    </source>
</reference>
<feature type="compositionally biased region" description="Polar residues" evidence="1">
    <location>
        <begin position="244"/>
        <end position="258"/>
    </location>
</feature>
<sequence>MGVVEEVLRWGLVRFLVGLEGGTGGYRGQPAYSLLEWISGGNTEGGGRTCPSIWEGVYFMGWTWSFVECMFSWWTLRPLHHNSTSSSSTTTSLTSKRLLFPRTVGRPLLGKRIRSDSILGPSEGSSENRGLFSTFYRKKRGIQSTHGSHDSHRDDEERVVQFADPASITGVESESSRTACDEPILGFSGGKQANVEELIPRLEEVRRGDAGGDIGDEEEGRARAGGNEADSGDDYGDDEESDSTLSSNRSSMDSTRYQAQTPLLSSSLPYDPNQQHPHHESQALLQSSLIPVSYNTMPHLPPPSPPHHQSSDHEGLFRSQPPYLAGPSSSTATITPLHRPSPPRRKPTNPEAHNSAARRSTRKVYGVSINSLPPYLPIMWRAAALLRHISNALIYAWAPAIVYQGRFQWLGFTILVLLAGKRGWHTVEWFGGGASRVGLVKSSVLTLVLAAVFYFVGLGFWGIIR</sequence>